<gene>
    <name evidence="6" type="ORF">RGQ15_17225</name>
</gene>
<evidence type="ECO:0000313" key="6">
    <source>
        <dbReference type="EMBL" id="MDS9469307.1"/>
    </source>
</evidence>
<name>A0ABU2HX34_9RHOB</name>
<dbReference type="InterPro" id="IPR005119">
    <property type="entry name" value="LysR_subst-bd"/>
</dbReference>
<reference evidence="7" key="1">
    <citation type="submission" date="2023-07" db="EMBL/GenBank/DDBJ databases">
        <title>Paracoccus sp. MBLB3053 whole genome sequence.</title>
        <authorList>
            <person name="Hwang C.Y."/>
            <person name="Cho E.-S."/>
            <person name="Seo M.-J."/>
        </authorList>
    </citation>
    <scope>NUCLEOTIDE SEQUENCE [LARGE SCALE GENOMIC DNA]</scope>
    <source>
        <strain evidence="7">MBLB3053</strain>
    </source>
</reference>
<dbReference type="PROSITE" id="PS50931">
    <property type="entry name" value="HTH_LYSR"/>
    <property type="match status" value="1"/>
</dbReference>
<dbReference type="RefSeq" id="WP_311161896.1">
    <property type="nucleotide sequence ID" value="NZ_JAVQLW010000003.1"/>
</dbReference>
<accession>A0ABU2HX34</accession>
<dbReference type="Pfam" id="PF03466">
    <property type="entry name" value="LysR_substrate"/>
    <property type="match status" value="1"/>
</dbReference>
<dbReference type="PANTHER" id="PTHR30537:SF74">
    <property type="entry name" value="HTH-TYPE TRANSCRIPTIONAL REGULATOR TRPI"/>
    <property type="match status" value="1"/>
</dbReference>
<organism evidence="6 7">
    <name type="scientific">Paracoccus aurantius</name>
    <dbReference type="NCBI Taxonomy" id="3073814"/>
    <lineage>
        <taxon>Bacteria</taxon>
        <taxon>Pseudomonadati</taxon>
        <taxon>Pseudomonadota</taxon>
        <taxon>Alphaproteobacteria</taxon>
        <taxon>Rhodobacterales</taxon>
        <taxon>Paracoccaceae</taxon>
        <taxon>Paracoccus</taxon>
    </lineage>
</organism>
<keyword evidence="2" id="KW-0805">Transcription regulation</keyword>
<comment type="similarity">
    <text evidence="1">Belongs to the LysR transcriptional regulatory family.</text>
</comment>
<dbReference type="SUPFAM" id="SSF46785">
    <property type="entry name" value="Winged helix' DNA-binding domain"/>
    <property type="match status" value="1"/>
</dbReference>
<keyword evidence="3" id="KW-0238">DNA-binding</keyword>
<evidence type="ECO:0000313" key="7">
    <source>
        <dbReference type="Proteomes" id="UP001269144"/>
    </source>
</evidence>
<evidence type="ECO:0000256" key="3">
    <source>
        <dbReference type="ARBA" id="ARBA00023125"/>
    </source>
</evidence>
<proteinExistence type="inferred from homology"/>
<evidence type="ECO:0000256" key="1">
    <source>
        <dbReference type="ARBA" id="ARBA00009437"/>
    </source>
</evidence>
<comment type="caution">
    <text evidence="6">The sequence shown here is derived from an EMBL/GenBank/DDBJ whole genome shotgun (WGS) entry which is preliminary data.</text>
</comment>
<evidence type="ECO:0000256" key="4">
    <source>
        <dbReference type="ARBA" id="ARBA00023163"/>
    </source>
</evidence>
<keyword evidence="7" id="KW-1185">Reference proteome</keyword>
<dbReference type="Proteomes" id="UP001269144">
    <property type="component" value="Unassembled WGS sequence"/>
</dbReference>
<dbReference type="SUPFAM" id="SSF53850">
    <property type="entry name" value="Periplasmic binding protein-like II"/>
    <property type="match status" value="1"/>
</dbReference>
<keyword evidence="4" id="KW-0804">Transcription</keyword>
<evidence type="ECO:0000259" key="5">
    <source>
        <dbReference type="PROSITE" id="PS50931"/>
    </source>
</evidence>
<dbReference type="Gene3D" id="1.10.10.10">
    <property type="entry name" value="Winged helix-like DNA-binding domain superfamily/Winged helix DNA-binding domain"/>
    <property type="match status" value="1"/>
</dbReference>
<dbReference type="InterPro" id="IPR036390">
    <property type="entry name" value="WH_DNA-bd_sf"/>
</dbReference>
<sequence>MARIPSIQALRALESVARLGTIWQAAEELNLTRSAISHQLRLLERELDFQLMLRVGNRIELSSRAQEYAEDVRRALALISTSSHRHAHGGVGGPLAISCPSGFSSSWMCRHLSEFVEQYPDVIVSLVTPIRLDSTNNPEIDTFITFGHDGRSDMVVEPLQPVEFTPLCSPEYLERMGGFPDSHSLLGATLLHIGDFVDWEAWMRKEGLPAERAHRGICFSSMNVVHTAVLAGQGIAIGDVIAWREDVEAGRLARPFEAALHSDTGYYLCTPVDKLANPVVIAFHRWLKNCLRNPPFSNSQSD</sequence>
<dbReference type="EMBL" id="JAVQLW010000003">
    <property type="protein sequence ID" value="MDS9469307.1"/>
    <property type="molecule type" value="Genomic_DNA"/>
</dbReference>
<dbReference type="Gene3D" id="3.40.190.10">
    <property type="entry name" value="Periplasmic binding protein-like II"/>
    <property type="match status" value="2"/>
</dbReference>
<dbReference type="InterPro" id="IPR036388">
    <property type="entry name" value="WH-like_DNA-bd_sf"/>
</dbReference>
<dbReference type="PANTHER" id="PTHR30537">
    <property type="entry name" value="HTH-TYPE TRANSCRIPTIONAL REGULATOR"/>
    <property type="match status" value="1"/>
</dbReference>
<protein>
    <submittedName>
        <fullName evidence="6">LysR substrate-binding domain-containing protein</fullName>
    </submittedName>
</protein>
<dbReference type="InterPro" id="IPR000847">
    <property type="entry name" value="LysR_HTH_N"/>
</dbReference>
<dbReference type="InterPro" id="IPR058163">
    <property type="entry name" value="LysR-type_TF_proteobact-type"/>
</dbReference>
<feature type="domain" description="HTH lysR-type" evidence="5">
    <location>
        <begin position="5"/>
        <end position="62"/>
    </location>
</feature>
<dbReference type="Pfam" id="PF00126">
    <property type="entry name" value="HTH_1"/>
    <property type="match status" value="1"/>
</dbReference>
<evidence type="ECO:0000256" key="2">
    <source>
        <dbReference type="ARBA" id="ARBA00023015"/>
    </source>
</evidence>